<dbReference type="EMBL" id="JAAGMP010000454">
    <property type="protein sequence ID" value="NEC18445.1"/>
    <property type="molecule type" value="Genomic_DNA"/>
</dbReference>
<proteinExistence type="predicted"/>
<feature type="region of interest" description="Disordered" evidence="1">
    <location>
        <begin position="166"/>
        <end position="250"/>
    </location>
</feature>
<accession>A0A7K3RTA6</accession>
<feature type="compositionally biased region" description="Low complexity" evidence="1">
    <location>
        <begin position="181"/>
        <end position="193"/>
    </location>
</feature>
<dbReference type="PROSITE" id="PS51257">
    <property type="entry name" value="PROKAR_LIPOPROTEIN"/>
    <property type="match status" value="1"/>
</dbReference>
<dbReference type="AlphaFoldDB" id="A0A7K3RTA6"/>
<protein>
    <submittedName>
        <fullName evidence="2">Small secreted protein</fullName>
    </submittedName>
</protein>
<dbReference type="RefSeq" id="WP_164201257.1">
    <property type="nucleotide sequence ID" value="NZ_JAAGMP010000454.1"/>
</dbReference>
<comment type="caution">
    <text evidence="2">The sequence shown here is derived from an EMBL/GenBank/DDBJ whole genome shotgun (WGS) entry which is preliminary data.</text>
</comment>
<evidence type="ECO:0000313" key="2">
    <source>
        <dbReference type="EMBL" id="NEC18445.1"/>
    </source>
</evidence>
<sequence length="250" mass="25874">MNKKLAAALSGGAVLVLTLSGCSDDSDNKVNDWAKKVCDQVQPQLQKINNANASILEKTGDNNKPADVQKADSVAFQEMSEAYKALGTAVESAGPPPVDGGEATQKAAVKELNASSKAYADLKTQVDALDTKEQSKFADGLKTIADELNKISTGGDQALRKLQSGEVGVAMSKQEGCQKQTASTGPSGSGAADAGDDASPEGSAPDKKESEDKESGDKESEDKGSEDKDSSDKGSADKEPAEKESSEKKS</sequence>
<name>A0A7K3RTA6_9ACTN</name>
<gene>
    <name evidence="2" type="ORF">G3I50_09270</name>
</gene>
<reference evidence="2 3" key="1">
    <citation type="submission" date="2020-01" db="EMBL/GenBank/DDBJ databases">
        <title>Insect and environment-associated Actinomycetes.</title>
        <authorList>
            <person name="Currrie C."/>
            <person name="Chevrette M."/>
            <person name="Carlson C."/>
            <person name="Stubbendieck R."/>
            <person name="Wendt-Pienkowski E."/>
        </authorList>
    </citation>
    <scope>NUCLEOTIDE SEQUENCE [LARGE SCALE GENOMIC DNA]</scope>
    <source>
        <strain evidence="2 3">SID7590</strain>
    </source>
</reference>
<organism evidence="2 3">
    <name type="scientific">Streptomyces parvus</name>
    <dbReference type="NCBI Taxonomy" id="66428"/>
    <lineage>
        <taxon>Bacteria</taxon>
        <taxon>Bacillati</taxon>
        <taxon>Actinomycetota</taxon>
        <taxon>Actinomycetes</taxon>
        <taxon>Kitasatosporales</taxon>
        <taxon>Streptomycetaceae</taxon>
        <taxon>Streptomyces</taxon>
    </lineage>
</organism>
<evidence type="ECO:0000313" key="3">
    <source>
        <dbReference type="Proteomes" id="UP000469670"/>
    </source>
</evidence>
<dbReference type="Proteomes" id="UP000469670">
    <property type="component" value="Unassembled WGS sequence"/>
</dbReference>
<feature type="compositionally biased region" description="Basic and acidic residues" evidence="1">
    <location>
        <begin position="204"/>
        <end position="250"/>
    </location>
</feature>
<evidence type="ECO:0000256" key="1">
    <source>
        <dbReference type="SAM" id="MobiDB-lite"/>
    </source>
</evidence>